<feature type="compositionally biased region" description="Polar residues" evidence="2">
    <location>
        <begin position="34"/>
        <end position="45"/>
    </location>
</feature>
<sequence length="320" mass="35894">MKTYDTVTQRTYLSKDSTWSQINQSKFNYNTNTEFEPNSKSSQNFNTISKTSSSKSNITSKSQDCGEELQTLSTGIIISNQSNDPQNKPSSLPKDIYPTKLHNSQSSSLSQQANLTLSAISSPPMHILPSSSLNTYTINQSQYGRKQNQTTSSLSSQQSYRSHSSNSLHQAISTPPTPHSNNSNINNNSSMPMNSKQDNQSHLYNTIEQNQLRGCRFDCGVTIPLLPEYKNDSENQYNSNQVKSSRIDKQLQVDMRKENKQIKAYERENISTNRALEREKVNAELTSAQHKVNECLRVCDTLSTRISSLGATLETQPSSK</sequence>
<feature type="region of interest" description="Disordered" evidence="2">
    <location>
        <begin position="143"/>
        <end position="198"/>
    </location>
</feature>
<feature type="region of interest" description="Disordered" evidence="2">
    <location>
        <begin position="79"/>
        <end position="110"/>
    </location>
</feature>
<feature type="compositionally biased region" description="Polar residues" evidence="2">
    <location>
        <begin position="79"/>
        <end position="90"/>
    </location>
</feature>
<evidence type="ECO:0000313" key="4">
    <source>
        <dbReference type="Proteomes" id="UP000324800"/>
    </source>
</evidence>
<evidence type="ECO:0000256" key="1">
    <source>
        <dbReference type="SAM" id="Coils"/>
    </source>
</evidence>
<dbReference type="AlphaFoldDB" id="A0A5J4WIA5"/>
<feature type="compositionally biased region" description="Low complexity" evidence="2">
    <location>
        <begin position="147"/>
        <end position="195"/>
    </location>
</feature>
<organism evidence="3 4">
    <name type="scientific">Streblomastix strix</name>
    <dbReference type="NCBI Taxonomy" id="222440"/>
    <lineage>
        <taxon>Eukaryota</taxon>
        <taxon>Metamonada</taxon>
        <taxon>Preaxostyla</taxon>
        <taxon>Oxymonadida</taxon>
        <taxon>Streblomastigidae</taxon>
        <taxon>Streblomastix</taxon>
    </lineage>
</organism>
<comment type="caution">
    <text evidence="3">The sequence shown here is derived from an EMBL/GenBank/DDBJ whole genome shotgun (WGS) entry which is preliminary data.</text>
</comment>
<evidence type="ECO:0000313" key="3">
    <source>
        <dbReference type="EMBL" id="KAA6394740.1"/>
    </source>
</evidence>
<protein>
    <submittedName>
        <fullName evidence="3">Uncharacterized protein</fullName>
    </submittedName>
</protein>
<name>A0A5J4WIA5_9EUKA</name>
<accession>A0A5J4WIA5</accession>
<evidence type="ECO:0000256" key="2">
    <source>
        <dbReference type="SAM" id="MobiDB-lite"/>
    </source>
</evidence>
<dbReference type="Proteomes" id="UP000324800">
    <property type="component" value="Unassembled WGS sequence"/>
</dbReference>
<dbReference type="EMBL" id="SNRW01001861">
    <property type="protein sequence ID" value="KAA6394740.1"/>
    <property type="molecule type" value="Genomic_DNA"/>
</dbReference>
<gene>
    <name evidence="3" type="ORF">EZS28_009731</name>
</gene>
<proteinExistence type="predicted"/>
<feature type="compositionally biased region" description="Low complexity" evidence="2">
    <location>
        <begin position="46"/>
        <end position="62"/>
    </location>
</feature>
<feature type="coiled-coil region" evidence="1">
    <location>
        <begin position="248"/>
        <end position="282"/>
    </location>
</feature>
<reference evidence="3 4" key="1">
    <citation type="submission" date="2019-03" db="EMBL/GenBank/DDBJ databases">
        <title>Single cell metagenomics reveals metabolic interactions within the superorganism composed of flagellate Streblomastix strix and complex community of Bacteroidetes bacteria on its surface.</title>
        <authorList>
            <person name="Treitli S.C."/>
            <person name="Kolisko M."/>
            <person name="Husnik F."/>
            <person name="Keeling P."/>
            <person name="Hampl V."/>
        </authorList>
    </citation>
    <scope>NUCLEOTIDE SEQUENCE [LARGE SCALE GENOMIC DNA]</scope>
    <source>
        <strain evidence="3">ST1C</strain>
    </source>
</reference>
<keyword evidence="1" id="KW-0175">Coiled coil</keyword>
<feature type="region of interest" description="Disordered" evidence="2">
    <location>
        <begin position="34"/>
        <end position="63"/>
    </location>
</feature>